<gene>
    <name evidence="2" type="ORF">ACFP90_08840</name>
</gene>
<evidence type="ECO:0000313" key="3">
    <source>
        <dbReference type="Proteomes" id="UP001596317"/>
    </source>
</evidence>
<dbReference type="EMBL" id="JBHSWB010000001">
    <property type="protein sequence ID" value="MFC6660456.1"/>
    <property type="molecule type" value="Genomic_DNA"/>
</dbReference>
<dbReference type="Gene3D" id="3.30.70.270">
    <property type="match status" value="1"/>
</dbReference>
<dbReference type="SMART" id="SM00267">
    <property type="entry name" value="GGDEF"/>
    <property type="match status" value="1"/>
</dbReference>
<evidence type="ECO:0000259" key="1">
    <source>
        <dbReference type="PROSITE" id="PS50887"/>
    </source>
</evidence>
<dbReference type="Pfam" id="PF00990">
    <property type="entry name" value="GGDEF"/>
    <property type="match status" value="1"/>
</dbReference>
<proteinExistence type="predicted"/>
<comment type="caution">
    <text evidence="2">The sequence shown here is derived from an EMBL/GenBank/DDBJ whole genome shotgun (WGS) entry which is preliminary data.</text>
</comment>
<dbReference type="RefSeq" id="WP_380055484.1">
    <property type="nucleotide sequence ID" value="NZ_JBHSWB010000001.1"/>
</dbReference>
<protein>
    <submittedName>
        <fullName evidence="2">Diguanylate cyclase domain-containing protein</fullName>
        <ecNumber evidence="2">2.7.7.65</ecNumber>
    </submittedName>
</protein>
<dbReference type="EC" id="2.7.7.65" evidence="2"/>
<dbReference type="PROSITE" id="PS50887">
    <property type="entry name" value="GGDEF"/>
    <property type="match status" value="1"/>
</dbReference>
<dbReference type="InterPro" id="IPR052155">
    <property type="entry name" value="Biofilm_reg_signaling"/>
</dbReference>
<dbReference type="PANTHER" id="PTHR44757:SF2">
    <property type="entry name" value="BIOFILM ARCHITECTURE MAINTENANCE PROTEIN MBAA"/>
    <property type="match status" value="1"/>
</dbReference>
<sequence>MALRHQAVHDPLTGLANRAGLQARLGALLQAQQPFGLLFTDLDDFKRVNDTLGHDAGDTLLRQVAARLQALVGDDAARFGGDEFIVLFPTAGGAASTWERAQRVLHELGAPLWLDGRAMTLRVSGGS</sequence>
<accession>A0ABW1ZJU3</accession>
<dbReference type="NCBIfam" id="TIGR00254">
    <property type="entry name" value="GGDEF"/>
    <property type="match status" value="1"/>
</dbReference>
<dbReference type="CDD" id="cd01949">
    <property type="entry name" value="GGDEF"/>
    <property type="match status" value="1"/>
</dbReference>
<organism evidence="2 3">
    <name type="scientific">Deinococcus multiflagellatus</name>
    <dbReference type="NCBI Taxonomy" id="1656887"/>
    <lineage>
        <taxon>Bacteria</taxon>
        <taxon>Thermotogati</taxon>
        <taxon>Deinococcota</taxon>
        <taxon>Deinococci</taxon>
        <taxon>Deinococcales</taxon>
        <taxon>Deinococcaceae</taxon>
        <taxon>Deinococcus</taxon>
    </lineage>
</organism>
<evidence type="ECO:0000313" key="2">
    <source>
        <dbReference type="EMBL" id="MFC6660456.1"/>
    </source>
</evidence>
<dbReference type="InterPro" id="IPR000160">
    <property type="entry name" value="GGDEF_dom"/>
</dbReference>
<dbReference type="PANTHER" id="PTHR44757">
    <property type="entry name" value="DIGUANYLATE CYCLASE DGCP"/>
    <property type="match status" value="1"/>
</dbReference>
<dbReference type="InterPro" id="IPR043128">
    <property type="entry name" value="Rev_trsase/Diguanyl_cyclase"/>
</dbReference>
<keyword evidence="2" id="KW-0808">Transferase</keyword>
<feature type="domain" description="GGDEF" evidence="1">
    <location>
        <begin position="33"/>
        <end position="127"/>
    </location>
</feature>
<dbReference type="Proteomes" id="UP001596317">
    <property type="component" value="Unassembled WGS sequence"/>
</dbReference>
<dbReference type="InterPro" id="IPR029787">
    <property type="entry name" value="Nucleotide_cyclase"/>
</dbReference>
<name>A0ABW1ZJU3_9DEIO</name>
<reference evidence="3" key="1">
    <citation type="journal article" date="2019" name="Int. J. Syst. Evol. Microbiol.">
        <title>The Global Catalogue of Microorganisms (GCM) 10K type strain sequencing project: providing services to taxonomists for standard genome sequencing and annotation.</title>
        <authorList>
            <consortium name="The Broad Institute Genomics Platform"/>
            <consortium name="The Broad Institute Genome Sequencing Center for Infectious Disease"/>
            <person name="Wu L."/>
            <person name="Ma J."/>
        </authorList>
    </citation>
    <scope>NUCLEOTIDE SEQUENCE [LARGE SCALE GENOMIC DNA]</scope>
    <source>
        <strain evidence="3">CCUG 63830</strain>
    </source>
</reference>
<keyword evidence="3" id="KW-1185">Reference proteome</keyword>
<dbReference type="SUPFAM" id="SSF55073">
    <property type="entry name" value="Nucleotide cyclase"/>
    <property type="match status" value="1"/>
</dbReference>
<keyword evidence="2" id="KW-0548">Nucleotidyltransferase</keyword>
<dbReference type="GO" id="GO:0052621">
    <property type="term" value="F:diguanylate cyclase activity"/>
    <property type="evidence" value="ECO:0007669"/>
    <property type="project" value="UniProtKB-EC"/>
</dbReference>